<comment type="caution">
    <text evidence="1">The sequence shown here is derived from an EMBL/GenBank/DDBJ whole genome shotgun (WGS) entry which is preliminary data.</text>
</comment>
<evidence type="ECO:0008006" key="3">
    <source>
        <dbReference type="Google" id="ProtNLM"/>
    </source>
</evidence>
<reference evidence="1 2" key="1">
    <citation type="submission" date="2018-06" db="EMBL/GenBank/DDBJ databases">
        <title>Genome conservation of Clostridium tetani.</title>
        <authorList>
            <person name="Bruggemann H."/>
            <person name="Popoff M.R."/>
        </authorList>
    </citation>
    <scope>NUCLEOTIDE SEQUENCE [LARGE SCALE GENOMIC DNA]</scope>
    <source>
        <strain evidence="1 2">2017.061</strain>
    </source>
</reference>
<proteinExistence type="predicted"/>
<dbReference type="EMBL" id="QMAP01000002">
    <property type="protein sequence ID" value="RXI50012.1"/>
    <property type="molecule type" value="Genomic_DNA"/>
</dbReference>
<gene>
    <name evidence="1" type="ORF">DP130_03285</name>
</gene>
<organism evidence="1 2">
    <name type="scientific">Clostridium tetani</name>
    <dbReference type="NCBI Taxonomy" id="1513"/>
    <lineage>
        <taxon>Bacteria</taxon>
        <taxon>Bacillati</taxon>
        <taxon>Bacillota</taxon>
        <taxon>Clostridia</taxon>
        <taxon>Eubacteriales</taxon>
        <taxon>Clostridiaceae</taxon>
        <taxon>Clostridium</taxon>
    </lineage>
</organism>
<evidence type="ECO:0000313" key="2">
    <source>
        <dbReference type="Proteomes" id="UP000290921"/>
    </source>
</evidence>
<accession>A0A4Q0VDG1</accession>
<sequence>MNKKVTIVFTIILLTIAFLLFQKYVPYNMEVRDKIIPPKNNKISIEGIWEVKKFSAFNTSYNKESMNNFQADNLIGEKAAFNSKYGFFIDEICSNPQYKTKSVNIKDYFSYIYKINTDDIGVKNIKAEVISVISEGKLFYELIKLDSNNIIVQREGVFFYLEKIGEDTEKFFSENNMEEIKTKEDTEKLKEDKLLRSGVLIGLRDDRPIKESNSMENTGNSYRTIWIPVKNRKVLSVLQVRDLFLPRIDGFWRVGVERHIIKENNFKDEVFAHIKQEEDNKISFMDDKNEINTHKKIVFAGNDYLCMEYRKIQGGNSNDFYKVLPIHATKNIRGIKISDIFGEDGKKAIKSSAEAFLASQDKANIKNIEKEPSEENFSLARNNGYWIVKGRLNDKDPTGYDYKDYNININPSNKMVNFNTFYLSWNLVKSKVPDAIDAYTSPNKDIALIISKDSIKVYEMKGNELGSKAIYKIPIKKDESIIMAEWATGDYLEKWNKEISSEPNTTALK</sequence>
<dbReference type="Proteomes" id="UP000290921">
    <property type="component" value="Unassembled WGS sequence"/>
</dbReference>
<protein>
    <recommendedName>
        <fullName evidence="3">Lipoprotein</fullName>
    </recommendedName>
</protein>
<dbReference type="AlphaFoldDB" id="A0A4Q0VDG1"/>
<evidence type="ECO:0000313" key="1">
    <source>
        <dbReference type="EMBL" id="RXI50012.1"/>
    </source>
</evidence>
<dbReference type="RefSeq" id="WP_129029906.1">
    <property type="nucleotide sequence ID" value="NZ_QMAP01000002.1"/>
</dbReference>
<name>A0A4Q0VDG1_CLOTA</name>